<dbReference type="RefSeq" id="WP_039813138.1">
    <property type="nucleotide sequence ID" value="NZ_JARWOO010000218.1"/>
</dbReference>
<name>A0A379JKZ4_9NOCA</name>
<dbReference type="InterPro" id="IPR011032">
    <property type="entry name" value="GroES-like_sf"/>
</dbReference>
<dbReference type="Gene3D" id="3.40.50.720">
    <property type="entry name" value="NAD(P)-binding Rossmann-like Domain"/>
    <property type="match status" value="1"/>
</dbReference>
<keyword evidence="4" id="KW-1185">Reference proteome</keyword>
<evidence type="ECO:0000313" key="3">
    <source>
        <dbReference type="EMBL" id="SUD49287.1"/>
    </source>
</evidence>
<dbReference type="InterPro" id="IPR041694">
    <property type="entry name" value="ADH_N_2"/>
</dbReference>
<evidence type="ECO:0000313" key="4">
    <source>
        <dbReference type="Proteomes" id="UP000255467"/>
    </source>
</evidence>
<dbReference type="PANTHER" id="PTHR43205:SF7">
    <property type="entry name" value="PROSTAGLANDIN REDUCTASE 1"/>
    <property type="match status" value="1"/>
</dbReference>
<dbReference type="InterPro" id="IPR036291">
    <property type="entry name" value="NAD(P)-bd_dom_sf"/>
</dbReference>
<dbReference type="FunFam" id="3.40.50.720:FF:000121">
    <property type="entry name" value="Prostaglandin reductase 2"/>
    <property type="match status" value="1"/>
</dbReference>
<dbReference type="PANTHER" id="PTHR43205">
    <property type="entry name" value="PROSTAGLANDIN REDUCTASE"/>
    <property type="match status" value="1"/>
</dbReference>
<proteinExistence type="predicted"/>
<dbReference type="OrthoDB" id="9805663at2"/>
<dbReference type="SUPFAM" id="SSF51735">
    <property type="entry name" value="NAD(P)-binding Rossmann-fold domains"/>
    <property type="match status" value="1"/>
</dbReference>
<dbReference type="CDD" id="cd05288">
    <property type="entry name" value="PGDH"/>
    <property type="match status" value="1"/>
</dbReference>
<protein>
    <submittedName>
        <fullName evidence="3">NADPH-dependent curcumin reductase</fullName>
        <ecNumber evidence="3">1.3.1.-</ecNumber>
    </submittedName>
</protein>
<dbReference type="Proteomes" id="UP000255467">
    <property type="component" value="Unassembled WGS sequence"/>
</dbReference>
<dbReference type="AlphaFoldDB" id="A0A379JKZ4"/>
<dbReference type="SUPFAM" id="SSF50129">
    <property type="entry name" value="GroES-like"/>
    <property type="match status" value="1"/>
</dbReference>
<dbReference type="InterPro" id="IPR013149">
    <property type="entry name" value="ADH-like_C"/>
</dbReference>
<evidence type="ECO:0000259" key="2">
    <source>
        <dbReference type="SMART" id="SM00829"/>
    </source>
</evidence>
<evidence type="ECO:0000256" key="1">
    <source>
        <dbReference type="ARBA" id="ARBA00023002"/>
    </source>
</evidence>
<dbReference type="Pfam" id="PF16884">
    <property type="entry name" value="ADH_N_2"/>
    <property type="match status" value="1"/>
</dbReference>
<reference evidence="3 4" key="1">
    <citation type="submission" date="2018-06" db="EMBL/GenBank/DDBJ databases">
        <authorList>
            <consortium name="Pathogen Informatics"/>
            <person name="Doyle S."/>
        </authorList>
    </citation>
    <scope>NUCLEOTIDE SEQUENCE [LARGE SCALE GENOMIC DNA]</scope>
    <source>
        <strain evidence="3 4">NCTC1934</strain>
    </source>
</reference>
<dbReference type="InterPro" id="IPR020843">
    <property type="entry name" value="ER"/>
</dbReference>
<gene>
    <name evidence="3" type="primary">curA_5</name>
    <name evidence="3" type="ORF">NCTC1934_06639</name>
</gene>
<dbReference type="Gene3D" id="3.90.180.10">
    <property type="entry name" value="Medium-chain alcohol dehydrogenases, catalytic domain"/>
    <property type="match status" value="1"/>
</dbReference>
<dbReference type="EMBL" id="UGRY01000007">
    <property type="protein sequence ID" value="SUD49287.1"/>
    <property type="molecule type" value="Genomic_DNA"/>
</dbReference>
<accession>A0A379JKZ4</accession>
<dbReference type="InterPro" id="IPR045010">
    <property type="entry name" value="MDR_fam"/>
</dbReference>
<dbReference type="EC" id="1.3.1.-" evidence="3"/>
<dbReference type="Pfam" id="PF00107">
    <property type="entry name" value="ADH_zinc_N"/>
    <property type="match status" value="1"/>
</dbReference>
<sequence>MTRSREWRLIARPQGEPTPRDFELADVTLDEPGPGQILVANEWLSVDPYMRGRMNAGRSYMPPFELGRAMSGGAVGTVTASRAASIPVGASVIHFAGWREYAVLDAVDAQPVDTRRSPAQAYLGVLGATGLTAYVGLTDIAGVRAGDTVFVSAAAGAVGSVAGQIARNLGAARVIGSAGGADKCARLLDDFGFDAAIDYRGGDLAAQLAAAAPEGIDVYFDNVGGEHLQAALTVLNDFGRVALCGAVSVYNDTDPAPGPSNLHLATRKRITLRGFLLGDHTARAGEWVRTAAGWLTDGTLRAEETVVEGIDHAVDAFLDMMRGGNTGKMLVRLPRA</sequence>
<dbReference type="GO" id="GO:0016628">
    <property type="term" value="F:oxidoreductase activity, acting on the CH-CH group of donors, NAD or NADP as acceptor"/>
    <property type="evidence" value="ECO:0007669"/>
    <property type="project" value="InterPro"/>
</dbReference>
<feature type="domain" description="Enoyl reductase (ER)" evidence="2">
    <location>
        <begin position="17"/>
        <end position="331"/>
    </location>
</feature>
<dbReference type="STRING" id="1406858.GCA_000710895_06868"/>
<dbReference type="SMART" id="SM00829">
    <property type="entry name" value="PKS_ER"/>
    <property type="match status" value="1"/>
</dbReference>
<organism evidence="3 4">
    <name type="scientific">Nocardia otitidiscaviarum</name>
    <dbReference type="NCBI Taxonomy" id="1823"/>
    <lineage>
        <taxon>Bacteria</taxon>
        <taxon>Bacillati</taxon>
        <taxon>Actinomycetota</taxon>
        <taxon>Actinomycetes</taxon>
        <taxon>Mycobacteriales</taxon>
        <taxon>Nocardiaceae</taxon>
        <taxon>Nocardia</taxon>
    </lineage>
</organism>
<keyword evidence="1 3" id="KW-0560">Oxidoreductase</keyword>